<accession>A0AAP0X0J0</accession>
<protein>
    <recommendedName>
        <fullName evidence="1">F-box domain-containing protein</fullName>
    </recommendedName>
</protein>
<dbReference type="SUPFAM" id="SSF81383">
    <property type="entry name" value="F-box domain"/>
    <property type="match status" value="1"/>
</dbReference>
<dbReference type="SMART" id="SM00256">
    <property type="entry name" value="FBOX"/>
    <property type="match status" value="1"/>
</dbReference>
<proteinExistence type="predicted"/>
<organism evidence="2 3">
    <name type="scientific">Liquidambar formosana</name>
    <name type="common">Formosan gum</name>
    <dbReference type="NCBI Taxonomy" id="63359"/>
    <lineage>
        <taxon>Eukaryota</taxon>
        <taxon>Viridiplantae</taxon>
        <taxon>Streptophyta</taxon>
        <taxon>Embryophyta</taxon>
        <taxon>Tracheophyta</taxon>
        <taxon>Spermatophyta</taxon>
        <taxon>Magnoliopsida</taxon>
        <taxon>eudicotyledons</taxon>
        <taxon>Gunneridae</taxon>
        <taxon>Pentapetalae</taxon>
        <taxon>Saxifragales</taxon>
        <taxon>Altingiaceae</taxon>
        <taxon>Liquidambar</taxon>
    </lineage>
</organism>
<dbReference type="Pfam" id="PF03478">
    <property type="entry name" value="Beta-prop_KIB1-4"/>
    <property type="match status" value="1"/>
</dbReference>
<sequence>MAEWSQLPKELLDVIAQRLQTPFDILRFRSVCSTWRSAVRPKPRRLPNRFPILPNDGISNTTWGFFLSKRTIFRLGFLENSRENPTTTPPSDPNGWLIKIEEANPDRMHLLNPLSRCEFKPLPTNFPRVLDLLKFSVSELGQEYVLQYMNYRPSATSMGDAANLYMEKVVFCPEFCPRSGSIDGYVLLTIHVSGKLTMFKSGEKKWTVIDDMPSPYDDVVLFDGKFYAVDSTGRTVVVGLSSTVTLVAKSVFGGDKKYLVESGGALLLVDMYLSMDPEEDLGDGQIALYISERIVRFKVFRLDENEQKWVEVKSIGDRVLFLGDNSTFSASASDFSGCKGNCIYFTDNSFYSIREEDGAFRDGGIGVFDLENGSIGPLANYPDYSRMFWPPPSWVTSTMMEQVQNHFEDLSL</sequence>
<dbReference type="Gene3D" id="1.20.1280.50">
    <property type="match status" value="1"/>
</dbReference>
<name>A0AAP0X0J0_LIQFO</name>
<feature type="domain" description="F-box" evidence="1">
    <location>
        <begin position="7"/>
        <end position="48"/>
    </location>
</feature>
<dbReference type="PANTHER" id="PTHR47123:SF15">
    <property type="entry name" value="F-BOX PROTEIN SKIP23"/>
    <property type="match status" value="1"/>
</dbReference>
<dbReference type="InterPro" id="IPR051304">
    <property type="entry name" value="SCF_F-box_domain"/>
</dbReference>
<keyword evidence="3" id="KW-1185">Reference proteome</keyword>
<reference evidence="2 3" key="1">
    <citation type="journal article" date="2024" name="Plant J.">
        <title>Genome sequences and population genomics reveal climatic adaptation and genomic divergence between two closely related sweetgum species.</title>
        <authorList>
            <person name="Xu W.Q."/>
            <person name="Ren C.Q."/>
            <person name="Zhang X.Y."/>
            <person name="Comes H.P."/>
            <person name="Liu X.H."/>
            <person name="Li Y.G."/>
            <person name="Kettle C.J."/>
            <person name="Jalonen R."/>
            <person name="Gaisberger H."/>
            <person name="Ma Y.Z."/>
            <person name="Qiu Y.X."/>
        </authorList>
    </citation>
    <scope>NUCLEOTIDE SEQUENCE [LARGE SCALE GENOMIC DNA]</scope>
    <source>
        <strain evidence="2">Hangzhou</strain>
    </source>
</reference>
<dbReference type="AlphaFoldDB" id="A0AAP0X0J0"/>
<dbReference type="InterPro" id="IPR036047">
    <property type="entry name" value="F-box-like_dom_sf"/>
</dbReference>
<dbReference type="Proteomes" id="UP001415857">
    <property type="component" value="Unassembled WGS sequence"/>
</dbReference>
<dbReference type="InterPro" id="IPR005174">
    <property type="entry name" value="KIB1-4_b-propeller"/>
</dbReference>
<comment type="caution">
    <text evidence="2">The sequence shown here is derived from an EMBL/GenBank/DDBJ whole genome shotgun (WGS) entry which is preliminary data.</text>
</comment>
<dbReference type="EMBL" id="JBBPBK010000004">
    <property type="protein sequence ID" value="KAK9286207.1"/>
    <property type="molecule type" value="Genomic_DNA"/>
</dbReference>
<dbReference type="SUPFAM" id="SSF50952">
    <property type="entry name" value="Soluble quinoprotein glucose dehydrogenase"/>
    <property type="match status" value="1"/>
</dbReference>
<dbReference type="PANTHER" id="PTHR47123">
    <property type="entry name" value="F-BOX PROTEIN SKIP23"/>
    <property type="match status" value="1"/>
</dbReference>
<evidence type="ECO:0000259" key="1">
    <source>
        <dbReference type="SMART" id="SM00256"/>
    </source>
</evidence>
<dbReference type="InterPro" id="IPR001810">
    <property type="entry name" value="F-box_dom"/>
</dbReference>
<evidence type="ECO:0000313" key="2">
    <source>
        <dbReference type="EMBL" id="KAK9286207.1"/>
    </source>
</evidence>
<gene>
    <name evidence="2" type="ORF">L1049_014591</name>
</gene>
<dbReference type="Pfam" id="PF00646">
    <property type="entry name" value="F-box"/>
    <property type="match status" value="1"/>
</dbReference>
<evidence type="ECO:0000313" key="3">
    <source>
        <dbReference type="Proteomes" id="UP001415857"/>
    </source>
</evidence>
<dbReference type="InterPro" id="IPR011041">
    <property type="entry name" value="Quinoprot_gluc/sorb_DH_b-prop"/>
</dbReference>